<dbReference type="InterPro" id="IPR000834">
    <property type="entry name" value="Peptidase_M14"/>
</dbReference>
<keyword evidence="4" id="KW-0645">Protease</keyword>
<keyword evidence="10" id="KW-1015">Disulfide bond</keyword>
<keyword evidence="3" id="KW-0121">Carboxypeptidase</keyword>
<dbReference type="PANTHER" id="PTHR11705">
    <property type="entry name" value="PROTEASE FAMILY M14 CARBOXYPEPTIDASE A,B"/>
    <property type="match status" value="1"/>
</dbReference>
<evidence type="ECO:0000256" key="10">
    <source>
        <dbReference type="ARBA" id="ARBA00023157"/>
    </source>
</evidence>
<evidence type="ECO:0000313" key="15">
    <source>
        <dbReference type="Proteomes" id="UP000274756"/>
    </source>
</evidence>
<evidence type="ECO:0000256" key="6">
    <source>
        <dbReference type="ARBA" id="ARBA00022729"/>
    </source>
</evidence>
<sequence>MHQIFPRNENDLTQLQKLYEESDKVNFWKAPSKINKSVDIMVPQVEKRNFLDFLSKHHMTSTIVVKDLVKLLKAKEFDLRSQIRLRYPNERRLNDDYSRKLYLRMGEYYSYVEISWWLKYLEQKFPNLVEVISIGKTYEERSIYGVKIGAKKREPSRIIWIDGGIHAREWASVHTALYFVNELVSGYENDALITKYLNLLDFYIFPCVNPDGYEFTRTDQYDPAIRFWRKNRSPQKCFAHNGSQFCCKGVDLNRNFDFHFAEVGASSSPCSEIYRGENAFAELETKAIRDKVLSIKDRLDAFITLHTYSQLWIYPYSHKKNAYPSDVNDLKNVAKQAVESLFKLYGTMYRYGTGPETIYAYSGGSSDWVKQNTPTKYTYTIELRPSSFNWNGFVLDKRQLIPTARETFEGVKVVIDKIIEEHKFDPRKSIFNDYR</sequence>
<reference evidence="16" key="1">
    <citation type="submission" date="2017-02" db="UniProtKB">
        <authorList>
            <consortium name="WormBaseParasite"/>
        </authorList>
    </citation>
    <scope>IDENTIFICATION</scope>
</reference>
<comment type="cofactor">
    <cofactor evidence="1">
        <name>Zn(2+)</name>
        <dbReference type="ChEBI" id="CHEBI:29105"/>
    </cofactor>
</comment>
<dbReference type="Gene3D" id="3.30.70.340">
    <property type="entry name" value="Metallocarboxypeptidase-like"/>
    <property type="match status" value="1"/>
</dbReference>
<evidence type="ECO:0000256" key="4">
    <source>
        <dbReference type="ARBA" id="ARBA00022670"/>
    </source>
</evidence>
<dbReference type="STRING" id="318479.A0A0N4UD07"/>
<dbReference type="InterPro" id="IPR036990">
    <property type="entry name" value="M14A-like_propep"/>
</dbReference>
<comment type="similarity">
    <text evidence="2 11">Belongs to the peptidase M14 family.</text>
</comment>
<evidence type="ECO:0000313" key="16">
    <source>
        <dbReference type="WBParaSite" id="DME_0000517901-mRNA-1"/>
    </source>
</evidence>
<protein>
    <submittedName>
        <fullName evidence="16">Peptidase_M14 domain-containing protein</fullName>
    </submittedName>
</protein>
<evidence type="ECO:0000259" key="12">
    <source>
        <dbReference type="PROSITE" id="PS52035"/>
    </source>
</evidence>
<keyword evidence="5" id="KW-0479">Metal-binding</keyword>
<dbReference type="FunFam" id="3.40.630.10:FF:000056">
    <property type="entry name" value="Zinc carboxypeptidase"/>
    <property type="match status" value="1"/>
</dbReference>
<dbReference type="Proteomes" id="UP000274756">
    <property type="component" value="Unassembled WGS sequence"/>
</dbReference>
<feature type="domain" description="Peptidase M14" evidence="12">
    <location>
        <begin position="107"/>
        <end position="418"/>
    </location>
</feature>
<gene>
    <name evidence="13" type="ORF">DME_LOCUS8978</name>
</gene>
<dbReference type="Pfam" id="PF02244">
    <property type="entry name" value="Propep_M14"/>
    <property type="match status" value="1"/>
</dbReference>
<evidence type="ECO:0000256" key="1">
    <source>
        <dbReference type="ARBA" id="ARBA00001947"/>
    </source>
</evidence>
<dbReference type="InterPro" id="IPR057247">
    <property type="entry name" value="CARBOXYPEPT_ZN_2"/>
</dbReference>
<dbReference type="GO" id="GO:0005615">
    <property type="term" value="C:extracellular space"/>
    <property type="evidence" value="ECO:0007669"/>
    <property type="project" value="TreeGrafter"/>
</dbReference>
<evidence type="ECO:0000256" key="3">
    <source>
        <dbReference type="ARBA" id="ARBA00022645"/>
    </source>
</evidence>
<dbReference type="EMBL" id="UYYG01001174">
    <property type="protein sequence ID" value="VDN59005.1"/>
    <property type="molecule type" value="Genomic_DNA"/>
</dbReference>
<evidence type="ECO:0000313" key="14">
    <source>
        <dbReference type="Proteomes" id="UP000038040"/>
    </source>
</evidence>
<dbReference type="AlphaFoldDB" id="A0A0N4UD07"/>
<dbReference type="Pfam" id="PF00246">
    <property type="entry name" value="Peptidase_M14"/>
    <property type="match status" value="1"/>
</dbReference>
<dbReference type="GO" id="GO:0008270">
    <property type="term" value="F:zinc ion binding"/>
    <property type="evidence" value="ECO:0007669"/>
    <property type="project" value="InterPro"/>
</dbReference>
<dbReference type="PRINTS" id="PR00765">
    <property type="entry name" value="CRBOXYPTASEA"/>
</dbReference>
<dbReference type="SUPFAM" id="SSF53187">
    <property type="entry name" value="Zn-dependent exopeptidases"/>
    <property type="match status" value="1"/>
</dbReference>
<dbReference type="PANTHER" id="PTHR11705:SF91">
    <property type="entry name" value="FI01817P-RELATED"/>
    <property type="match status" value="1"/>
</dbReference>
<dbReference type="PROSITE" id="PS00133">
    <property type="entry name" value="CARBOXYPEPT_ZN_2"/>
    <property type="match status" value="1"/>
</dbReference>
<organism evidence="14 16">
    <name type="scientific">Dracunculus medinensis</name>
    <name type="common">Guinea worm</name>
    <dbReference type="NCBI Taxonomy" id="318479"/>
    <lineage>
        <taxon>Eukaryota</taxon>
        <taxon>Metazoa</taxon>
        <taxon>Ecdysozoa</taxon>
        <taxon>Nematoda</taxon>
        <taxon>Chromadorea</taxon>
        <taxon>Rhabditida</taxon>
        <taxon>Spirurina</taxon>
        <taxon>Dracunculoidea</taxon>
        <taxon>Dracunculidae</taxon>
        <taxon>Dracunculus</taxon>
    </lineage>
</organism>
<dbReference type="CDD" id="cd03860">
    <property type="entry name" value="M14_CP_A-B_like"/>
    <property type="match status" value="1"/>
</dbReference>
<evidence type="ECO:0000313" key="13">
    <source>
        <dbReference type="EMBL" id="VDN59005.1"/>
    </source>
</evidence>
<name>A0A0N4UD07_DRAME</name>
<evidence type="ECO:0000256" key="5">
    <source>
        <dbReference type="ARBA" id="ARBA00022723"/>
    </source>
</evidence>
<proteinExistence type="inferred from homology"/>
<evidence type="ECO:0000256" key="9">
    <source>
        <dbReference type="ARBA" id="ARBA00023049"/>
    </source>
</evidence>
<keyword evidence="9" id="KW-0482">Metalloprotease</keyword>
<dbReference type="SMART" id="SM00631">
    <property type="entry name" value="Zn_pept"/>
    <property type="match status" value="1"/>
</dbReference>
<keyword evidence="8" id="KW-0862">Zinc</keyword>
<evidence type="ECO:0000256" key="8">
    <source>
        <dbReference type="ARBA" id="ARBA00022833"/>
    </source>
</evidence>
<reference evidence="13 15" key="2">
    <citation type="submission" date="2018-11" db="EMBL/GenBank/DDBJ databases">
        <authorList>
            <consortium name="Pathogen Informatics"/>
        </authorList>
    </citation>
    <scope>NUCLEOTIDE SEQUENCE [LARGE SCALE GENOMIC DNA]</scope>
</reference>
<dbReference type="GO" id="GO:0004181">
    <property type="term" value="F:metallocarboxypeptidase activity"/>
    <property type="evidence" value="ECO:0007669"/>
    <property type="project" value="InterPro"/>
</dbReference>
<keyword evidence="6" id="KW-0732">Signal</keyword>
<evidence type="ECO:0000256" key="2">
    <source>
        <dbReference type="ARBA" id="ARBA00005988"/>
    </source>
</evidence>
<dbReference type="Gene3D" id="3.40.630.10">
    <property type="entry name" value="Zn peptidases"/>
    <property type="match status" value="1"/>
</dbReference>
<dbReference type="WBParaSite" id="DME_0000517901-mRNA-1">
    <property type="protein sequence ID" value="DME_0000517901-mRNA-1"/>
    <property type="gene ID" value="DME_0000517901"/>
</dbReference>
<dbReference type="PROSITE" id="PS52035">
    <property type="entry name" value="PEPTIDASE_M14"/>
    <property type="match status" value="1"/>
</dbReference>
<dbReference type="SUPFAM" id="SSF54897">
    <property type="entry name" value="Protease propeptides/inhibitors"/>
    <property type="match status" value="1"/>
</dbReference>
<dbReference type="GO" id="GO:0006508">
    <property type="term" value="P:proteolysis"/>
    <property type="evidence" value="ECO:0007669"/>
    <property type="project" value="UniProtKB-KW"/>
</dbReference>
<evidence type="ECO:0000256" key="7">
    <source>
        <dbReference type="ARBA" id="ARBA00022801"/>
    </source>
</evidence>
<feature type="active site" description="Proton donor/acceptor" evidence="11">
    <location>
        <position position="382"/>
    </location>
</feature>
<dbReference type="Proteomes" id="UP000038040">
    <property type="component" value="Unplaced"/>
</dbReference>
<keyword evidence="7" id="KW-0378">Hydrolase</keyword>
<keyword evidence="15" id="KW-1185">Reference proteome</keyword>
<dbReference type="InterPro" id="IPR003146">
    <property type="entry name" value="M14A_act_pep"/>
</dbReference>
<accession>A0A0N4UD07</accession>
<evidence type="ECO:0000256" key="11">
    <source>
        <dbReference type="PROSITE-ProRule" id="PRU01379"/>
    </source>
</evidence>
<dbReference type="OrthoDB" id="3626597at2759"/>